<dbReference type="InterPro" id="IPR019757">
    <property type="entry name" value="Pept_S26A_signal_pept_1_Lys-AS"/>
</dbReference>
<dbReference type="InterPro" id="IPR036286">
    <property type="entry name" value="LexA/Signal_pep-like_sf"/>
</dbReference>
<dbReference type="PANTHER" id="PTHR43390:SF1">
    <property type="entry name" value="CHLOROPLAST PROCESSING PEPTIDASE"/>
    <property type="match status" value="1"/>
</dbReference>
<feature type="domain" description="Peptidase S26" evidence="8">
    <location>
        <begin position="16"/>
        <end position="171"/>
    </location>
</feature>
<reference evidence="9 10" key="1">
    <citation type="submission" date="2014-07" db="EMBL/GenBank/DDBJ databases">
        <title>Draft genome of Clostridium celerecrescens 152B isolated from sediments associated with methane hydrate from Krishna Godavari basin.</title>
        <authorList>
            <person name="Honkalas V.S."/>
            <person name="Dabir A.P."/>
            <person name="Arora P."/>
            <person name="Dhakephalkar P.K."/>
        </authorList>
    </citation>
    <scope>NUCLEOTIDE SEQUENCE [LARGE SCALE GENOMIC DNA]</scope>
    <source>
        <strain evidence="9 10">152B</strain>
    </source>
</reference>
<dbReference type="EMBL" id="JPME01000020">
    <property type="protein sequence ID" value="KEZ89063.1"/>
    <property type="molecule type" value="Genomic_DNA"/>
</dbReference>
<evidence type="ECO:0000256" key="7">
    <source>
        <dbReference type="RuleBase" id="RU362042"/>
    </source>
</evidence>
<comment type="subcellular location">
    <subcellularLocation>
        <location evidence="2">Cell membrane</location>
        <topology evidence="2">Single-pass type II membrane protein</topology>
    </subcellularLocation>
    <subcellularLocation>
        <location evidence="7">Membrane</location>
        <topology evidence="7">Single-pass type II membrane protein</topology>
    </subcellularLocation>
</comment>
<feature type="transmembrane region" description="Helical" evidence="7">
    <location>
        <begin position="15"/>
        <end position="37"/>
    </location>
</feature>
<keyword evidence="7" id="KW-1133">Transmembrane helix</keyword>
<name>A0A084JJC9_9FIRM</name>
<evidence type="ECO:0000259" key="8">
    <source>
        <dbReference type="Pfam" id="PF10502"/>
    </source>
</evidence>
<dbReference type="GO" id="GO:0005886">
    <property type="term" value="C:plasma membrane"/>
    <property type="evidence" value="ECO:0007669"/>
    <property type="project" value="UniProtKB-SubCell"/>
</dbReference>
<keyword evidence="5 7" id="KW-0378">Hydrolase</keyword>
<evidence type="ECO:0000256" key="4">
    <source>
        <dbReference type="ARBA" id="ARBA00013208"/>
    </source>
</evidence>
<dbReference type="Gene3D" id="2.10.109.10">
    <property type="entry name" value="Umud Fragment, subunit A"/>
    <property type="match status" value="1"/>
</dbReference>
<evidence type="ECO:0000256" key="6">
    <source>
        <dbReference type="PIRSR" id="PIRSR600223-1"/>
    </source>
</evidence>
<keyword evidence="10" id="KW-1185">Reference proteome</keyword>
<evidence type="ECO:0000256" key="1">
    <source>
        <dbReference type="ARBA" id="ARBA00000677"/>
    </source>
</evidence>
<comment type="similarity">
    <text evidence="3 7">Belongs to the peptidase S26 family.</text>
</comment>
<feature type="active site" evidence="6">
    <location>
        <position position="87"/>
    </location>
</feature>
<dbReference type="SUPFAM" id="SSF51306">
    <property type="entry name" value="LexA/Signal peptidase"/>
    <property type="match status" value="1"/>
</dbReference>
<dbReference type="Pfam" id="PF10502">
    <property type="entry name" value="Peptidase_S26"/>
    <property type="match status" value="1"/>
</dbReference>
<dbReference type="PANTHER" id="PTHR43390">
    <property type="entry name" value="SIGNAL PEPTIDASE I"/>
    <property type="match status" value="1"/>
</dbReference>
<dbReference type="GO" id="GO:0006465">
    <property type="term" value="P:signal peptide processing"/>
    <property type="evidence" value="ECO:0007669"/>
    <property type="project" value="InterPro"/>
</dbReference>
<accession>A0A084JJC9</accession>
<sequence>MDFYRSEDNNKLRQIVNWIVDIVVVIALAWFLVYAYGTQIVIAGHSMLPLLASDDVVLMDRLAYDFGNPDRFDVVVFQREDQKMNVKRVIGLPGETVQIKNDEILIDGEKLKEPSGPGRISLAGLAEKPVKLGSDEYFLLGDNRDSSEDSRFANIGNVSRGQIQGKVWFRMMPFIKMELIRSK</sequence>
<dbReference type="PRINTS" id="PR00727">
    <property type="entry name" value="LEADERPTASE"/>
</dbReference>
<dbReference type="STRING" id="29354.IO98_16565"/>
<evidence type="ECO:0000256" key="2">
    <source>
        <dbReference type="ARBA" id="ARBA00004401"/>
    </source>
</evidence>
<dbReference type="GO" id="GO:0009003">
    <property type="term" value="F:signal peptidase activity"/>
    <property type="evidence" value="ECO:0007669"/>
    <property type="project" value="UniProtKB-EC"/>
</dbReference>
<evidence type="ECO:0000313" key="9">
    <source>
        <dbReference type="EMBL" id="KEZ89063.1"/>
    </source>
</evidence>
<dbReference type="RefSeq" id="WP_038282969.1">
    <property type="nucleotide sequence ID" value="NZ_JPME01000020.1"/>
</dbReference>
<feature type="active site" evidence="6">
    <location>
        <position position="46"/>
    </location>
</feature>
<dbReference type="InterPro" id="IPR000223">
    <property type="entry name" value="Pept_S26A_signal_pept_1"/>
</dbReference>
<protein>
    <recommendedName>
        <fullName evidence="4 7">Signal peptidase I</fullName>
        <ecNumber evidence="4 7">3.4.21.89</ecNumber>
    </recommendedName>
</protein>
<dbReference type="CDD" id="cd06530">
    <property type="entry name" value="S26_SPase_I"/>
    <property type="match status" value="1"/>
</dbReference>
<dbReference type="Proteomes" id="UP000028525">
    <property type="component" value="Unassembled WGS sequence"/>
</dbReference>
<evidence type="ECO:0000313" key="10">
    <source>
        <dbReference type="Proteomes" id="UP000028525"/>
    </source>
</evidence>
<proteinExistence type="inferred from homology"/>
<evidence type="ECO:0000256" key="3">
    <source>
        <dbReference type="ARBA" id="ARBA00009370"/>
    </source>
</evidence>
<keyword evidence="7" id="KW-0812">Transmembrane</keyword>
<keyword evidence="7" id="KW-0645">Protease</keyword>
<comment type="catalytic activity">
    <reaction evidence="1 7">
        <text>Cleavage of hydrophobic, N-terminal signal or leader sequences from secreted and periplasmic proteins.</text>
        <dbReference type="EC" id="3.4.21.89"/>
    </reaction>
</comment>
<organism evidence="9 10">
    <name type="scientific">Lacrimispora celerecrescens</name>
    <dbReference type="NCBI Taxonomy" id="29354"/>
    <lineage>
        <taxon>Bacteria</taxon>
        <taxon>Bacillati</taxon>
        <taxon>Bacillota</taxon>
        <taxon>Clostridia</taxon>
        <taxon>Lachnospirales</taxon>
        <taxon>Lachnospiraceae</taxon>
        <taxon>Lacrimispora</taxon>
    </lineage>
</organism>
<evidence type="ECO:0000256" key="5">
    <source>
        <dbReference type="ARBA" id="ARBA00022801"/>
    </source>
</evidence>
<dbReference type="OrthoDB" id="9802919at2"/>
<dbReference type="NCBIfam" id="TIGR02227">
    <property type="entry name" value="sigpep_I_bact"/>
    <property type="match status" value="1"/>
</dbReference>
<comment type="caution">
    <text evidence="9">The sequence shown here is derived from an EMBL/GenBank/DDBJ whole genome shotgun (WGS) entry which is preliminary data.</text>
</comment>
<dbReference type="InterPro" id="IPR019533">
    <property type="entry name" value="Peptidase_S26"/>
</dbReference>
<gene>
    <name evidence="9" type="ORF">IO98_16565</name>
</gene>
<dbReference type="PROSITE" id="PS00760">
    <property type="entry name" value="SPASE_I_2"/>
    <property type="match status" value="1"/>
</dbReference>
<dbReference type="AlphaFoldDB" id="A0A084JJC9"/>
<dbReference type="GO" id="GO:0004252">
    <property type="term" value="F:serine-type endopeptidase activity"/>
    <property type="evidence" value="ECO:0007669"/>
    <property type="project" value="InterPro"/>
</dbReference>
<dbReference type="EC" id="3.4.21.89" evidence="4 7"/>
<keyword evidence="7" id="KW-0472">Membrane</keyword>